<dbReference type="AlphaFoldDB" id="A0A0M3ICD5"/>
<name>A0A0M3ICD5_ASCLU</name>
<accession>A0A0M3ICD5</accession>
<dbReference type="Proteomes" id="UP000036681">
    <property type="component" value="Unplaced"/>
</dbReference>
<dbReference type="WBParaSite" id="ALUE_0001553701-mRNA-1">
    <property type="protein sequence ID" value="ALUE_0001553701-mRNA-1"/>
    <property type="gene ID" value="ALUE_0001553701"/>
</dbReference>
<keyword evidence="1" id="KW-1185">Reference proteome</keyword>
<organism evidence="1 2">
    <name type="scientific">Ascaris lumbricoides</name>
    <name type="common">Giant roundworm</name>
    <dbReference type="NCBI Taxonomy" id="6252"/>
    <lineage>
        <taxon>Eukaryota</taxon>
        <taxon>Metazoa</taxon>
        <taxon>Ecdysozoa</taxon>
        <taxon>Nematoda</taxon>
        <taxon>Chromadorea</taxon>
        <taxon>Rhabditida</taxon>
        <taxon>Spirurina</taxon>
        <taxon>Ascaridomorpha</taxon>
        <taxon>Ascaridoidea</taxon>
        <taxon>Ascarididae</taxon>
        <taxon>Ascaris</taxon>
    </lineage>
</organism>
<protein>
    <submittedName>
        <fullName evidence="2">Uncharacterized protein</fullName>
    </submittedName>
</protein>
<evidence type="ECO:0000313" key="1">
    <source>
        <dbReference type="Proteomes" id="UP000036681"/>
    </source>
</evidence>
<reference evidence="2" key="1">
    <citation type="submission" date="2017-02" db="UniProtKB">
        <authorList>
            <consortium name="WormBaseParasite"/>
        </authorList>
    </citation>
    <scope>IDENTIFICATION</scope>
</reference>
<proteinExistence type="predicted"/>
<evidence type="ECO:0000313" key="2">
    <source>
        <dbReference type="WBParaSite" id="ALUE_0001553701-mRNA-1"/>
    </source>
</evidence>
<sequence length="76" mass="8356">MMEPNYVVVKRPQDLRTIPVFHFANSCFALRSAFLCITSAGCAGNSIKMQDMCCYISLVVCAAALQKVKRTALLVP</sequence>